<feature type="region of interest" description="Disordered" evidence="1">
    <location>
        <begin position="246"/>
        <end position="284"/>
    </location>
</feature>
<dbReference type="InterPro" id="IPR051639">
    <property type="entry name" value="BCD1"/>
</dbReference>
<dbReference type="Proteomes" id="UP001642484">
    <property type="component" value="Unassembled WGS sequence"/>
</dbReference>
<keyword evidence="4" id="KW-1185">Reference proteome</keyword>
<feature type="region of interest" description="Disordered" evidence="1">
    <location>
        <begin position="205"/>
        <end position="234"/>
    </location>
</feature>
<accession>A0ABP0SZ88</accession>
<evidence type="ECO:0000313" key="4">
    <source>
        <dbReference type="Proteomes" id="UP001642484"/>
    </source>
</evidence>
<gene>
    <name evidence="3" type="ORF">CCMP2556_LOCUS54838</name>
</gene>
<reference evidence="3 4" key="1">
    <citation type="submission" date="2024-02" db="EMBL/GenBank/DDBJ databases">
        <authorList>
            <person name="Chen Y."/>
            <person name="Shah S."/>
            <person name="Dougan E. K."/>
            <person name="Thang M."/>
            <person name="Chan C."/>
        </authorList>
    </citation>
    <scope>NUCLEOTIDE SEQUENCE [LARGE SCALE GENOMIC DNA]</scope>
</reference>
<evidence type="ECO:0000259" key="2">
    <source>
        <dbReference type="Pfam" id="PF25790"/>
    </source>
</evidence>
<comment type="caution">
    <text evidence="3">The sequence shown here is derived from an EMBL/GenBank/DDBJ whole genome shotgun (WGS) entry which is preliminary data.</text>
</comment>
<evidence type="ECO:0000313" key="3">
    <source>
        <dbReference type="EMBL" id="CAK9117524.1"/>
    </source>
</evidence>
<dbReference type="PANTHER" id="PTHR13483">
    <property type="entry name" value="BOX C_D SNORNA PROTEIN 1-RELATED"/>
    <property type="match status" value="1"/>
</dbReference>
<dbReference type="PANTHER" id="PTHR13483:SF11">
    <property type="entry name" value="ZINC FINGER HIT DOMAIN-CONTAINING PROTEIN 3"/>
    <property type="match status" value="1"/>
</dbReference>
<proteinExistence type="predicted"/>
<evidence type="ECO:0000256" key="1">
    <source>
        <dbReference type="SAM" id="MobiDB-lite"/>
    </source>
</evidence>
<organism evidence="3 4">
    <name type="scientific">Durusdinium trenchii</name>
    <dbReference type="NCBI Taxonomy" id="1381693"/>
    <lineage>
        <taxon>Eukaryota</taxon>
        <taxon>Sar</taxon>
        <taxon>Alveolata</taxon>
        <taxon>Dinophyceae</taxon>
        <taxon>Suessiales</taxon>
        <taxon>Symbiodiniaceae</taxon>
        <taxon>Durusdinium</taxon>
    </lineage>
</organism>
<sequence length="344" mass="38554">MDADKAAIAAALQELGEDFDPDAGFAVVPLTECPHVTALPAREISMKARCSVCKEEEAHKSQSGCTGKRPRTERVAPLNAFTDNVLLRDFGLLEEVDAAVDRADRDLRIRDEDCAEHAGNVDNRAAQAAHTTGTGLCSTGAANKADPCAFCYDHRSREYFQAGGWWQGTERKGRSQSMKWLGESWQSPELLCWLWQHSSNQLRNVEEREPGELSEESEETEAEAPETACEDPVAMHHRGCTELLRAEESEESESEERQERKDNDGKDPHTDGKESEAVEGKESFHPYVRLDKSRTLRENLMDRAIVEHPVLYVALPQDQNAQQKRLNMKLHGRELLGRCNKRGA</sequence>
<dbReference type="InterPro" id="IPR057721">
    <property type="entry name" value="BCD1_alpha/beta"/>
</dbReference>
<feature type="domain" description="BCD1 alpha/beta" evidence="2">
    <location>
        <begin position="281"/>
        <end position="322"/>
    </location>
</feature>
<protein>
    <recommendedName>
        <fullName evidence="2">BCD1 alpha/beta domain-containing protein</fullName>
    </recommendedName>
</protein>
<name>A0ABP0SZ88_9DINO</name>
<dbReference type="EMBL" id="CAXAMN010028728">
    <property type="protein sequence ID" value="CAK9117524.1"/>
    <property type="molecule type" value="Genomic_DNA"/>
</dbReference>
<feature type="compositionally biased region" description="Acidic residues" evidence="1">
    <location>
        <begin position="212"/>
        <end position="224"/>
    </location>
</feature>
<dbReference type="Pfam" id="PF25790">
    <property type="entry name" value="BCD1"/>
    <property type="match status" value="1"/>
</dbReference>
<feature type="compositionally biased region" description="Basic and acidic residues" evidence="1">
    <location>
        <begin position="255"/>
        <end position="284"/>
    </location>
</feature>